<dbReference type="HOGENOM" id="CLU_101709_0_0_6"/>
<proteinExistence type="predicted"/>
<dbReference type="AlphaFoldDB" id="E4PS65"/>
<dbReference type="RefSeq" id="WP_014579389.1">
    <property type="nucleotide sequence ID" value="NC_017507.1"/>
</dbReference>
<dbReference type="PATRIC" id="fig|225937.3.peg.4326"/>
<dbReference type="Pfam" id="PF11937">
    <property type="entry name" value="DUF3455"/>
    <property type="match status" value="1"/>
</dbReference>
<dbReference type="InterPro" id="IPR021851">
    <property type="entry name" value="DUF3455"/>
</dbReference>
<reference evidence="3" key="2">
    <citation type="submission" date="2010-02" db="EMBL/GenBank/DDBJ databases">
        <title>Complete genome sequence of Marinobacter adhaerens type strain (HP15).</title>
        <authorList>
            <person name="Gaerdes A.A.M."/>
            <person name="Kaeppel E."/>
            <person name="Shezad A."/>
            <person name="Seebah S."/>
            <person name="Teeling H."/>
            <person name="Yarza P."/>
            <person name="Gloeckner F.O."/>
            <person name="Ullrich M.S."/>
        </authorList>
    </citation>
    <scope>NUCLEOTIDE SEQUENCE [LARGE SCALE GENOMIC DNA]</scope>
    <source>
        <strain evidence="3">DSM 23420 / HP15</strain>
        <plasmid evidence="3">Plasmid pHP-187</plasmid>
    </source>
</reference>
<dbReference type="Proteomes" id="UP000007077">
    <property type="component" value="Plasmid pHP-187"/>
</dbReference>
<protein>
    <recommendedName>
        <fullName evidence="4">DUF3455 domain-containing protein</fullName>
    </recommendedName>
</protein>
<evidence type="ECO:0000313" key="3">
    <source>
        <dbReference type="Proteomes" id="UP000007077"/>
    </source>
</evidence>
<dbReference type="EMBL" id="CP001980">
    <property type="protein sequence ID" value="ADQ00100.1"/>
    <property type="molecule type" value="Genomic_DNA"/>
</dbReference>
<evidence type="ECO:0000256" key="1">
    <source>
        <dbReference type="SAM" id="SignalP"/>
    </source>
</evidence>
<geneLocation type="plasmid" evidence="2 3">
    <name>pHP-187</name>
</geneLocation>
<keyword evidence="1" id="KW-0732">Signal</keyword>
<dbReference type="PROSITE" id="PS51257">
    <property type="entry name" value="PROKAR_LIPOPROTEIN"/>
    <property type="match status" value="1"/>
</dbReference>
<gene>
    <name evidence="2" type="ordered locus">HP15_p187g103</name>
</gene>
<dbReference type="PANTHER" id="PTHR35567:SF1">
    <property type="entry name" value="CONSERVED FUNGAL PROTEIN (AFU_ORTHOLOGUE AFUA_1G14230)"/>
    <property type="match status" value="1"/>
</dbReference>
<evidence type="ECO:0000313" key="2">
    <source>
        <dbReference type="EMBL" id="ADQ00100.1"/>
    </source>
</evidence>
<feature type="chain" id="PRO_5003187327" description="DUF3455 domain-containing protein" evidence="1">
    <location>
        <begin position="23"/>
        <end position="182"/>
    </location>
</feature>
<dbReference type="PANTHER" id="PTHR35567">
    <property type="entry name" value="MALATE DEHYDROGENASE (AFU_ORTHOLOGUE AFUA_2G13800)"/>
    <property type="match status" value="1"/>
</dbReference>
<keyword evidence="2" id="KW-0614">Plasmid</keyword>
<name>E4PS65_MARAH</name>
<sequence>MKKMPIFAGLTCALALSGCSTLDNMMSDGFSQSELPAAIQVPAGNSVAMIGTVENGNVAWVCAQQDNGRYDWKFAGPSANLMDASGEQLGSYYGPPATWESVDGSKVTGKQLATAPAGEGNIPMQLVKANPAMGQGAMSGVTYIQRINLNGGKAPAGGCTAMAEGRRYISGYTADYVFWKAM</sequence>
<accession>E4PS65</accession>
<organism evidence="2 3">
    <name type="scientific">Marinobacter adhaerens (strain DSM 23420 / HP15)</name>
    <dbReference type="NCBI Taxonomy" id="225937"/>
    <lineage>
        <taxon>Bacteria</taxon>
        <taxon>Pseudomonadati</taxon>
        <taxon>Pseudomonadota</taxon>
        <taxon>Gammaproteobacteria</taxon>
        <taxon>Pseudomonadales</taxon>
        <taxon>Marinobacteraceae</taxon>
        <taxon>Marinobacter</taxon>
    </lineage>
</organism>
<feature type="signal peptide" evidence="1">
    <location>
        <begin position="1"/>
        <end position="22"/>
    </location>
</feature>
<evidence type="ECO:0008006" key="4">
    <source>
        <dbReference type="Google" id="ProtNLM"/>
    </source>
</evidence>
<dbReference type="KEGG" id="mad:HP15_p187g103"/>
<reference evidence="2 3" key="1">
    <citation type="journal article" date="2010" name="Stand. Genomic Sci.">
        <title>Complete genome sequence of Marinobacter adhaerens type strain (HP15), a diatom-interacting marine microorganism.</title>
        <authorList>
            <person name="Gardes A."/>
            <person name="Kaeppel E."/>
            <person name="Shehzad A."/>
            <person name="Seebah S."/>
            <person name="Teeling H."/>
            <person name="Yarza P."/>
            <person name="Glockner F.O."/>
            <person name="Grossart H.P."/>
            <person name="Ullrich M.S."/>
        </authorList>
    </citation>
    <scope>NUCLEOTIDE SEQUENCE [LARGE SCALE GENOMIC DNA]</scope>
    <source>
        <strain evidence="3">DSM 23420 / HP15</strain>
        <plasmid evidence="3">Plasmid pHP-187</plasmid>
    </source>
</reference>